<evidence type="ECO:0000256" key="3">
    <source>
        <dbReference type="ARBA" id="ARBA00022833"/>
    </source>
</evidence>
<keyword evidence="3" id="KW-0862">Zinc</keyword>
<keyword evidence="7" id="KW-1185">Reference proteome</keyword>
<dbReference type="AlphaFoldDB" id="A0AAD7BPQ2"/>
<accession>A0AAD7BPQ2</accession>
<evidence type="ECO:0000256" key="2">
    <source>
        <dbReference type="ARBA" id="ARBA00022771"/>
    </source>
</evidence>
<dbReference type="InterPro" id="IPR002893">
    <property type="entry name" value="Znf_MYND"/>
</dbReference>
<reference evidence="6" key="1">
    <citation type="submission" date="2023-03" db="EMBL/GenBank/DDBJ databases">
        <title>Massive genome expansion in bonnet fungi (Mycena s.s.) driven by repeated elements and novel gene families across ecological guilds.</title>
        <authorList>
            <consortium name="Lawrence Berkeley National Laboratory"/>
            <person name="Harder C.B."/>
            <person name="Miyauchi S."/>
            <person name="Viragh M."/>
            <person name="Kuo A."/>
            <person name="Thoen E."/>
            <person name="Andreopoulos B."/>
            <person name="Lu D."/>
            <person name="Skrede I."/>
            <person name="Drula E."/>
            <person name="Henrissat B."/>
            <person name="Morin E."/>
            <person name="Kohler A."/>
            <person name="Barry K."/>
            <person name="LaButti K."/>
            <person name="Morin E."/>
            <person name="Salamov A."/>
            <person name="Lipzen A."/>
            <person name="Mereny Z."/>
            <person name="Hegedus B."/>
            <person name="Baldrian P."/>
            <person name="Stursova M."/>
            <person name="Weitz H."/>
            <person name="Taylor A."/>
            <person name="Grigoriev I.V."/>
            <person name="Nagy L.G."/>
            <person name="Martin F."/>
            <person name="Kauserud H."/>
        </authorList>
    </citation>
    <scope>NUCLEOTIDE SEQUENCE</scope>
    <source>
        <strain evidence="6">9284</strain>
    </source>
</reference>
<feature type="domain" description="MYND-type" evidence="5">
    <location>
        <begin position="428"/>
        <end position="466"/>
    </location>
</feature>
<keyword evidence="1" id="KW-0479">Metal-binding</keyword>
<dbReference type="Proteomes" id="UP001221142">
    <property type="component" value="Unassembled WGS sequence"/>
</dbReference>
<dbReference type="Gene3D" id="6.10.140.2220">
    <property type="match status" value="1"/>
</dbReference>
<evidence type="ECO:0000313" key="7">
    <source>
        <dbReference type="Proteomes" id="UP001221142"/>
    </source>
</evidence>
<dbReference type="EMBL" id="JARKIF010000011">
    <property type="protein sequence ID" value="KAJ7626877.1"/>
    <property type="molecule type" value="Genomic_DNA"/>
</dbReference>
<comment type="caution">
    <text evidence="6">The sequence shown here is derived from an EMBL/GenBank/DDBJ whole genome shotgun (WGS) entry which is preliminary data.</text>
</comment>
<dbReference type="SUPFAM" id="SSF144232">
    <property type="entry name" value="HIT/MYND zinc finger-like"/>
    <property type="match status" value="1"/>
</dbReference>
<evidence type="ECO:0000256" key="4">
    <source>
        <dbReference type="PROSITE-ProRule" id="PRU00134"/>
    </source>
</evidence>
<evidence type="ECO:0000256" key="1">
    <source>
        <dbReference type="ARBA" id="ARBA00022723"/>
    </source>
</evidence>
<sequence>MSTIHPALLPRNISKLPLSLQGVAHWVMSQGSWKGISSTTTLELVEITPEETLGLLPIIYAHLDPSFIPSFDRFATLIRTVKTVLSSVRSIMVSLSYLTEVLHSPRFPLAATVDLWPHLRAWMEFFSLYSDVFDTSEATTRSRVLVDLITEFAAHPPTQQAMVSTPGLRRILAAAWVSSVQMFDGDGNIGRQLNDIGSALHALHRVKDPQELSEELDGSGGSHQALCLALKRTIDLAATHPTELGAVSTVGGASLLVDHMNTATPDTIPYLPSHGFIPPLVAALGVVGPPSQNHPFGLAFPMALGTLVPLLCVGSLGSAWLVQALQAGLLNQVMSWGSRRGMMQAAHPRITEQFPWLLKNLLPQALVYYPLIVAMKQAFANVDSSPGDGEFARSGLYSHWNNLKALVDERTSLLEIWEAKGRPSFMRAKVTTNRSNFQRCSVCQTASYCSQACQRVDWMVGHREECENLLDARHEFARIGLHHRDRLFLRILLYMDYLRLRVPIALAMIRFMVENPDTPLFVDFDYRRGAVQVDVFPLSNWDGSKILLPHSQRLARASGRLIAHAIRIGCGSSTFHTIWPLCASTSQFYDGLKDIARMAGGLEDPELEPRVLQLIEGTNENGVVGVYYG</sequence>
<name>A0AAD7BPQ2_9AGAR</name>
<dbReference type="GO" id="GO:0008270">
    <property type="term" value="F:zinc ion binding"/>
    <property type="evidence" value="ECO:0007669"/>
    <property type="project" value="UniProtKB-KW"/>
</dbReference>
<organism evidence="6 7">
    <name type="scientific">Roridomyces roridus</name>
    <dbReference type="NCBI Taxonomy" id="1738132"/>
    <lineage>
        <taxon>Eukaryota</taxon>
        <taxon>Fungi</taxon>
        <taxon>Dikarya</taxon>
        <taxon>Basidiomycota</taxon>
        <taxon>Agaricomycotina</taxon>
        <taxon>Agaricomycetes</taxon>
        <taxon>Agaricomycetidae</taxon>
        <taxon>Agaricales</taxon>
        <taxon>Marasmiineae</taxon>
        <taxon>Mycenaceae</taxon>
        <taxon>Roridomyces</taxon>
    </lineage>
</organism>
<keyword evidence="2 4" id="KW-0863">Zinc-finger</keyword>
<dbReference type="Pfam" id="PF01753">
    <property type="entry name" value="zf-MYND"/>
    <property type="match status" value="1"/>
</dbReference>
<evidence type="ECO:0000313" key="6">
    <source>
        <dbReference type="EMBL" id="KAJ7626877.1"/>
    </source>
</evidence>
<evidence type="ECO:0000259" key="5">
    <source>
        <dbReference type="PROSITE" id="PS50865"/>
    </source>
</evidence>
<dbReference type="PROSITE" id="PS50865">
    <property type="entry name" value="ZF_MYND_2"/>
    <property type="match status" value="1"/>
</dbReference>
<proteinExistence type="predicted"/>
<protein>
    <recommendedName>
        <fullName evidence="5">MYND-type domain-containing protein</fullName>
    </recommendedName>
</protein>
<gene>
    <name evidence="6" type="ORF">FB45DRAFT_1081833</name>
</gene>